<keyword evidence="2" id="KW-0732">Signal</keyword>
<evidence type="ECO:0000313" key="4">
    <source>
        <dbReference type="Proteomes" id="UP000319700"/>
    </source>
</evidence>
<name>A0A502EBY5_9FLAO</name>
<keyword evidence="1" id="KW-0812">Transmembrane</keyword>
<feature type="chain" id="PRO_5021308981" description="LPXTG cell wall anchor domain-containing protein" evidence="2">
    <location>
        <begin position="20"/>
        <end position="71"/>
    </location>
</feature>
<dbReference type="OrthoDB" id="1376675at2"/>
<dbReference type="AlphaFoldDB" id="A0A502EBY5"/>
<protein>
    <recommendedName>
        <fullName evidence="5">LPXTG cell wall anchor domain-containing protein</fullName>
    </recommendedName>
</protein>
<dbReference type="Proteomes" id="UP000319700">
    <property type="component" value="Unassembled WGS sequence"/>
</dbReference>
<organism evidence="3 4">
    <name type="scientific">Flavobacterium pectinovorum</name>
    <dbReference type="NCBI Taxonomy" id="29533"/>
    <lineage>
        <taxon>Bacteria</taxon>
        <taxon>Pseudomonadati</taxon>
        <taxon>Bacteroidota</taxon>
        <taxon>Flavobacteriia</taxon>
        <taxon>Flavobacteriales</taxon>
        <taxon>Flavobacteriaceae</taxon>
        <taxon>Flavobacterium</taxon>
    </lineage>
</organism>
<keyword evidence="1" id="KW-1133">Transmembrane helix</keyword>
<dbReference type="RefSeq" id="WP_140511174.1">
    <property type="nucleotide sequence ID" value="NZ_RCZH01000018.1"/>
</dbReference>
<keyword evidence="4" id="KW-1185">Reference proteome</keyword>
<evidence type="ECO:0000256" key="1">
    <source>
        <dbReference type="SAM" id="Phobius"/>
    </source>
</evidence>
<evidence type="ECO:0000256" key="2">
    <source>
        <dbReference type="SAM" id="SignalP"/>
    </source>
</evidence>
<comment type="caution">
    <text evidence="3">The sequence shown here is derived from an EMBL/GenBank/DDBJ whole genome shotgun (WGS) entry which is preliminary data.</text>
</comment>
<evidence type="ECO:0000313" key="3">
    <source>
        <dbReference type="EMBL" id="TPG34844.1"/>
    </source>
</evidence>
<feature type="signal peptide" evidence="2">
    <location>
        <begin position="1"/>
        <end position="19"/>
    </location>
</feature>
<keyword evidence="1" id="KW-0472">Membrane</keyword>
<evidence type="ECO:0008006" key="5">
    <source>
        <dbReference type="Google" id="ProtNLM"/>
    </source>
</evidence>
<dbReference type="EMBL" id="RCZH01000018">
    <property type="protein sequence ID" value="TPG34844.1"/>
    <property type="molecule type" value="Genomic_DNA"/>
</dbReference>
<feature type="transmembrane region" description="Helical" evidence="1">
    <location>
        <begin position="43"/>
        <end position="64"/>
    </location>
</feature>
<sequence>MKKIIHVVLLFFLCTIAFAQDSPPPPDFEDPNDPNPTDQSSVPIDSHLIALSIAALFLGLYVIWRKKYNHL</sequence>
<accession>A0A502EBY5</accession>
<gene>
    <name evidence="3" type="ORF">EAH81_22490</name>
</gene>
<proteinExistence type="predicted"/>
<reference evidence="3 4" key="1">
    <citation type="journal article" date="2019" name="Environ. Microbiol.">
        <title>Species interactions and distinct microbial communities in high Arctic permafrost affected cryosols are associated with the CH4 and CO2 gas fluxes.</title>
        <authorList>
            <person name="Altshuler I."/>
            <person name="Hamel J."/>
            <person name="Turney S."/>
            <person name="Magnuson E."/>
            <person name="Levesque R."/>
            <person name="Greer C."/>
            <person name="Whyte L.G."/>
        </authorList>
    </citation>
    <scope>NUCLEOTIDE SEQUENCE [LARGE SCALE GENOMIC DNA]</scope>
    <source>
        <strain evidence="3 4">42</strain>
    </source>
</reference>